<keyword evidence="8" id="KW-1185">Reference proteome</keyword>
<name>A0A8C5VS77_MICMU</name>
<protein>
    <recommendedName>
        <fullName evidence="3">Protein kintoun</fullName>
    </recommendedName>
    <alternativeName>
        <fullName evidence="3">Dynein assembly factor 2, axonemal</fullName>
    </alternativeName>
</protein>
<dbReference type="GO" id="GO:0036158">
    <property type="term" value="P:outer dynein arm assembly"/>
    <property type="evidence" value="ECO:0007669"/>
    <property type="project" value="Ensembl"/>
</dbReference>
<dbReference type="PANTHER" id="PTHR22997">
    <property type="entry name" value="PIH1 DOMAIN-CONTAINING PROTEIN 1"/>
    <property type="match status" value="1"/>
</dbReference>
<proteinExistence type="inferred from homology"/>
<comment type="similarity">
    <text evidence="3">Belongs to the PIH1 family. Kintoun subfamily.</text>
</comment>
<dbReference type="GO" id="GO:0101031">
    <property type="term" value="C:protein folding chaperone complex"/>
    <property type="evidence" value="ECO:0007669"/>
    <property type="project" value="Ensembl"/>
</dbReference>
<gene>
    <name evidence="3 7" type="primary">DNAAF2</name>
    <name evidence="3" type="synonym">KTU</name>
</gene>
<evidence type="ECO:0000313" key="7">
    <source>
        <dbReference type="Ensembl" id="ENSMICP00000024296.1"/>
    </source>
</evidence>
<dbReference type="GeneID" id="105867649"/>
<dbReference type="GO" id="GO:0051649">
    <property type="term" value="P:establishment of localization in cell"/>
    <property type="evidence" value="ECO:0007669"/>
    <property type="project" value="Ensembl"/>
</dbReference>
<feature type="compositionally biased region" description="Low complexity" evidence="4">
    <location>
        <begin position="397"/>
        <end position="407"/>
    </location>
</feature>
<dbReference type="GO" id="GO:0005794">
    <property type="term" value="C:Golgi apparatus"/>
    <property type="evidence" value="ECO:0007669"/>
    <property type="project" value="Ensembl"/>
</dbReference>
<comment type="subunit">
    <text evidence="3">Interacts with CFAP300. Interacts with DNAI2 and HSPA1A. Interacts with DYX1C1. Interacts with PIH1D3.</text>
</comment>
<dbReference type="PANTHER" id="PTHR22997:SF3">
    <property type="entry name" value="PROTEIN KINTOUN"/>
    <property type="match status" value="1"/>
</dbReference>
<reference evidence="7" key="1">
    <citation type="submission" date="2016-12" db="EMBL/GenBank/DDBJ databases">
        <title>Mouse lemur reference genome and diversity panel.</title>
        <authorList>
            <person name="Harris R."/>
            <person name="Larsen P."/>
            <person name="Liu Y."/>
            <person name="Hughes D.S."/>
            <person name="Murali S."/>
            <person name="Raveendran M."/>
            <person name="Korchina V."/>
            <person name="Wang M."/>
            <person name="Jhangiani S."/>
            <person name="Bandaranaike D."/>
            <person name="Bellair M."/>
            <person name="Blankenburg K."/>
            <person name="Chao H."/>
            <person name="Dahdouli M."/>
            <person name="Dinh H."/>
            <person name="Doddapaneni H."/>
            <person name="English A."/>
            <person name="Firestine M."/>
            <person name="Gnanaolivu R."/>
            <person name="Gross S."/>
            <person name="Hernandez B."/>
            <person name="Javaid M."/>
            <person name="Jayaseelan J."/>
            <person name="Jones J."/>
            <person name="Khan Z."/>
            <person name="Kovar C."/>
            <person name="Kurapati P."/>
            <person name="Le B."/>
            <person name="Lee S."/>
            <person name="Li M."/>
            <person name="Mathew T."/>
            <person name="Narasimhan A."/>
            <person name="Ngo D."/>
            <person name="Nguyen L."/>
            <person name="Okwuonu G."/>
            <person name="Ongeri F."/>
            <person name="Osuji N."/>
            <person name="Pu L.-L."/>
            <person name="Puazo M."/>
            <person name="Quiroz J."/>
            <person name="Raj R."/>
            <person name="Rajbhandari K."/>
            <person name="Reid J.G."/>
            <person name="Santibanez J."/>
            <person name="Sexton D."/>
            <person name="Skinner E."/>
            <person name="Vee V."/>
            <person name="Weissenberger G."/>
            <person name="Wu Y."/>
            <person name="Xin Y."/>
            <person name="Han Y."/>
            <person name="Campbell C."/>
            <person name="Brown A."/>
            <person name="Sullivan B."/>
            <person name="Shelton J."/>
            <person name="Brown S."/>
            <person name="Dudchenko O."/>
            <person name="Machol I."/>
            <person name="Durand N."/>
            <person name="Shamim M."/>
            <person name="Lieberman A."/>
            <person name="Muzny D.M."/>
            <person name="Richards S."/>
            <person name="Yoder A."/>
            <person name="Worley K.C."/>
            <person name="Rogers J."/>
            <person name="Gibbs R.A."/>
        </authorList>
    </citation>
    <scope>NUCLEOTIDE SEQUENCE [LARGE SCALE GENOMIC DNA]</scope>
</reference>
<dbReference type="InterPro" id="IPR034727">
    <property type="entry name" value="Kintoun"/>
</dbReference>
<dbReference type="GO" id="GO:0005730">
    <property type="term" value="C:nucleolus"/>
    <property type="evidence" value="ECO:0007669"/>
    <property type="project" value="Ensembl"/>
</dbReference>
<keyword evidence="1 3" id="KW-0963">Cytoplasm</keyword>
<evidence type="ECO:0000313" key="8">
    <source>
        <dbReference type="Proteomes" id="UP000694394"/>
    </source>
</evidence>
<reference evidence="7" key="3">
    <citation type="submission" date="2025-09" db="UniProtKB">
        <authorList>
            <consortium name="Ensembl"/>
        </authorList>
    </citation>
    <scope>IDENTIFICATION</scope>
</reference>
<dbReference type="InterPro" id="IPR041442">
    <property type="entry name" value="PIH1D1/2/3_CS-like"/>
</dbReference>
<dbReference type="GO" id="GO:0005829">
    <property type="term" value="C:cytosol"/>
    <property type="evidence" value="ECO:0007669"/>
    <property type="project" value="Ensembl"/>
</dbReference>
<dbReference type="EMBL" id="ABDC03004231">
    <property type="status" value="NOT_ANNOTATED_CDS"/>
    <property type="molecule type" value="Genomic_DNA"/>
</dbReference>
<dbReference type="GO" id="GO:0005654">
    <property type="term" value="C:nucleoplasm"/>
    <property type="evidence" value="ECO:0007669"/>
    <property type="project" value="Ensembl"/>
</dbReference>
<sequence>MAKAAASSPLEDLDLSGEEVERLTSAFQDPEFRRLFSKYAEELTDPENRRVYEAEITALERERGVEVRFVHPEPGHVLRTSLDGARRCFVNVCSNALVGAPSSRPGSGADGAAAPGSHWSLPYSLAPGREYAGRGGTRYTVYDVVFHPDALALARRHERFRQMLDATALEAVEKQFGVKLDRRNAKTLKVKYKGTPEAAVLRTPLPGGVPARPEGEPESPLPDFPYPYGYPAPAGDSAVPRAQAPPPPEALLQPAPTEPRHSVVQRHHVDLQDYRCSRDSAPSPVPHELIVTIELPLLRSAEQAALEVTGKLLCLDSRKPDYRLRLSLPYPVDDSRGKAQFNKARRQLVVTLPVALPAARQEPTTAPEEPAGRPGTDGAACASASDGEAGPAGGRSGDSSPDPSRAGASDAGVTTPSTPEPALLPAGAGEQLVPESGEQDFGSHAVSRGGERPASGAESLPGGTGSPFTSSRGLDLESSVGDLSVETRVDREGSGSESSDPAMCGLGTERGEPLRPPLLCNQKTESLTLLIQVPRIQPQSLQGDLSPHWYKLRFSTQDLVYSFFLQFAPENKLSTKEPEISISSNNAVIELAKSPESHGLWREWYYGLNSDSLEERLFVNEENVNEFLEEVLSSPFKQTMSLSPPLIEVLQVTDNKIQITAKLQECSNSDQLQGKEERVSEGSHLTEKENIEHFTTSTTDSDCGSVACFQQKSLDDSQMLFGKSQQPESKMEPEFIKEKSATYANMEKDNLKEPVISEEKELDGDHLSSLLNKTTVHNIPDFDSIKETNMEDGSVQIIKDHVTHCAFRFQNSLLYDLD</sequence>
<feature type="compositionally biased region" description="Basic and acidic residues" evidence="4">
    <location>
        <begin position="485"/>
        <end position="494"/>
    </location>
</feature>
<evidence type="ECO:0000256" key="2">
    <source>
        <dbReference type="ARBA" id="ARBA00024190"/>
    </source>
</evidence>
<evidence type="ECO:0000256" key="3">
    <source>
        <dbReference type="HAMAP-Rule" id="MF_03069"/>
    </source>
</evidence>
<dbReference type="GO" id="GO:0120293">
    <property type="term" value="C:dynein axonemal particle"/>
    <property type="evidence" value="ECO:0007669"/>
    <property type="project" value="UniProtKB-SubCell"/>
</dbReference>
<dbReference type="GO" id="GO:0060285">
    <property type="term" value="P:cilium-dependent cell motility"/>
    <property type="evidence" value="ECO:0007669"/>
    <property type="project" value="UniProtKB-UniRule"/>
</dbReference>
<accession>A0A8C5VS77</accession>
<feature type="domain" description="PIH1 N-terminal" evidence="5">
    <location>
        <begin position="43"/>
        <end position="207"/>
    </location>
</feature>
<dbReference type="AlphaFoldDB" id="A0A8C5VS77"/>
<dbReference type="GO" id="GO:0005576">
    <property type="term" value="C:extracellular region"/>
    <property type="evidence" value="ECO:0007669"/>
    <property type="project" value="GOC"/>
</dbReference>
<dbReference type="GO" id="GO:0061966">
    <property type="term" value="P:establishment of left/right asymmetry"/>
    <property type="evidence" value="ECO:0007669"/>
    <property type="project" value="Ensembl"/>
</dbReference>
<feature type="region of interest" description="Disordered" evidence="4">
    <location>
        <begin position="201"/>
        <end position="252"/>
    </location>
</feature>
<dbReference type="Pfam" id="PF08190">
    <property type="entry name" value="PIH1"/>
    <property type="match status" value="1"/>
</dbReference>
<dbReference type="GO" id="GO:0001701">
    <property type="term" value="P:in utero embryonic development"/>
    <property type="evidence" value="ECO:0007669"/>
    <property type="project" value="Ensembl"/>
</dbReference>
<evidence type="ECO:0000259" key="6">
    <source>
        <dbReference type="Pfam" id="PF18201"/>
    </source>
</evidence>
<dbReference type="OrthoDB" id="546764at2759"/>
<evidence type="ECO:0000256" key="1">
    <source>
        <dbReference type="ARBA" id="ARBA00022490"/>
    </source>
</evidence>
<dbReference type="GO" id="GO:0036064">
    <property type="term" value="C:ciliary basal body"/>
    <property type="evidence" value="ECO:0007669"/>
    <property type="project" value="Ensembl"/>
</dbReference>
<dbReference type="Pfam" id="PF18201">
    <property type="entry name" value="PIH1_CS"/>
    <property type="match status" value="1"/>
</dbReference>
<comment type="function">
    <text evidence="3">Required for cytoplasmic pre-assembly of axonemal dyneins, thereby playing a central role in motility in cilia and flagella. Involved in pre-assembly of dynein arm complexes in the cytoplasm before intraflagellar transport loads them for the ciliary compartment.</text>
</comment>
<feature type="region of interest" description="Disordered" evidence="4">
    <location>
        <begin position="359"/>
        <end position="511"/>
    </location>
</feature>
<feature type="domain" description="PIH1D1/2/3 CS-like" evidence="6">
    <location>
        <begin position="256"/>
        <end position="354"/>
    </location>
</feature>
<dbReference type="HAMAP" id="MF_03069">
    <property type="entry name" value="Kintoun"/>
    <property type="match status" value="1"/>
</dbReference>
<evidence type="ECO:0000256" key="4">
    <source>
        <dbReference type="SAM" id="MobiDB-lite"/>
    </source>
</evidence>
<dbReference type="CTD" id="55172"/>
<reference evidence="7" key="2">
    <citation type="submission" date="2025-08" db="UniProtKB">
        <authorList>
            <consortium name="Ensembl"/>
        </authorList>
    </citation>
    <scope>IDENTIFICATION</scope>
</reference>
<dbReference type="GO" id="GO:0036159">
    <property type="term" value="P:inner dynein arm assembly"/>
    <property type="evidence" value="ECO:0007669"/>
    <property type="project" value="Ensembl"/>
</dbReference>
<dbReference type="Ensembl" id="ENSMICT00000040935.2">
    <property type="protein sequence ID" value="ENSMICP00000024296.1"/>
    <property type="gene ID" value="ENSMICG00000030317.2"/>
</dbReference>
<feature type="compositionally biased region" description="Pro residues" evidence="4">
    <location>
        <begin position="219"/>
        <end position="230"/>
    </location>
</feature>
<dbReference type="GO" id="GO:0003351">
    <property type="term" value="P:epithelial cilium movement involved in extracellular fluid movement"/>
    <property type="evidence" value="ECO:0007669"/>
    <property type="project" value="Ensembl"/>
</dbReference>
<dbReference type="InterPro" id="IPR050734">
    <property type="entry name" value="PIH1/Kintoun_subfamily"/>
</dbReference>
<dbReference type="Proteomes" id="UP000694394">
    <property type="component" value="Chromosome 3"/>
</dbReference>
<dbReference type="GeneTree" id="ENSGT00510000048466"/>
<evidence type="ECO:0000259" key="5">
    <source>
        <dbReference type="Pfam" id="PF08190"/>
    </source>
</evidence>
<dbReference type="InterPro" id="IPR012981">
    <property type="entry name" value="PIH1_N"/>
</dbReference>
<dbReference type="GO" id="GO:0032526">
    <property type="term" value="P:response to retinoic acid"/>
    <property type="evidence" value="ECO:0007669"/>
    <property type="project" value="Ensembl"/>
</dbReference>
<comment type="subcellular location">
    <subcellularLocation>
        <location evidence="3">Cytoplasm</location>
    </subcellularLocation>
    <subcellularLocation>
        <location evidence="2">Dynein axonemal particle</location>
    </subcellularLocation>
    <text evidence="3">Localizes in the apical cytoplasm around the gamma-tubulin-positive pericentriolar region, not in the cilia.</text>
</comment>
<dbReference type="KEGG" id="mmur:105867649"/>
<organism evidence="7 8">
    <name type="scientific">Microcebus murinus</name>
    <name type="common">Gray mouse lemur</name>
    <name type="synonym">Lemur murinus</name>
    <dbReference type="NCBI Taxonomy" id="30608"/>
    <lineage>
        <taxon>Eukaryota</taxon>
        <taxon>Metazoa</taxon>
        <taxon>Chordata</taxon>
        <taxon>Craniata</taxon>
        <taxon>Vertebrata</taxon>
        <taxon>Euteleostomi</taxon>
        <taxon>Mammalia</taxon>
        <taxon>Eutheria</taxon>
        <taxon>Euarchontoglires</taxon>
        <taxon>Primates</taxon>
        <taxon>Strepsirrhini</taxon>
        <taxon>Lemuriformes</taxon>
        <taxon>Cheirogaleidae</taxon>
        <taxon>Microcebus</taxon>
    </lineage>
</organism>
<dbReference type="RefSeq" id="XP_012613365.1">
    <property type="nucleotide sequence ID" value="XM_012757911.2"/>
</dbReference>